<dbReference type="Proteomes" id="UP001141950">
    <property type="component" value="Unassembled WGS sequence"/>
</dbReference>
<dbReference type="EMBL" id="JANIPJ010000013">
    <property type="protein sequence ID" value="MCR2805870.1"/>
    <property type="molecule type" value="Genomic_DNA"/>
</dbReference>
<evidence type="ECO:0000313" key="5">
    <source>
        <dbReference type="EMBL" id="MCR2805870.1"/>
    </source>
</evidence>
<dbReference type="SUPFAM" id="SSF55811">
    <property type="entry name" value="Nudix"/>
    <property type="match status" value="1"/>
</dbReference>
<evidence type="ECO:0000256" key="1">
    <source>
        <dbReference type="ARBA" id="ARBA00001946"/>
    </source>
</evidence>
<gene>
    <name evidence="5" type="ORF">NQZ67_18465</name>
</gene>
<comment type="cofactor">
    <cofactor evidence="1">
        <name>Mg(2+)</name>
        <dbReference type="ChEBI" id="CHEBI:18420"/>
    </cofactor>
</comment>
<keyword evidence="6" id="KW-1185">Reference proteome</keyword>
<dbReference type="CDD" id="cd04677">
    <property type="entry name" value="NUDIX_Hydrolase"/>
    <property type="match status" value="1"/>
</dbReference>
<reference evidence="5" key="1">
    <citation type="submission" date="2022-08" db="EMBL/GenBank/DDBJ databases">
        <title>The genomic sequence of strain Paenibacillus sp. SCIV0701.</title>
        <authorList>
            <person name="Zhao H."/>
        </authorList>
    </citation>
    <scope>NUCLEOTIDE SEQUENCE</scope>
    <source>
        <strain evidence="5">SCIV0701</strain>
    </source>
</reference>
<comment type="caution">
    <text evidence="5">The sequence shown here is derived from an EMBL/GenBank/DDBJ whole genome shotgun (WGS) entry which is preliminary data.</text>
</comment>
<keyword evidence="2 3" id="KW-0378">Hydrolase</keyword>
<name>A0A9X2MSY1_9BACL</name>
<dbReference type="InterPro" id="IPR015797">
    <property type="entry name" value="NUDIX_hydrolase-like_dom_sf"/>
</dbReference>
<dbReference type="AlphaFoldDB" id="A0A9X2MSY1"/>
<sequence length="155" mass="17517">MGYIESIREMIGNSPIILVRPSILILNPQGEILLVQHNNGTWGVPGGLMELGESVEECAIREVEEELGIRIRKLNLYGVFSGKELHTKLRNGHEYYNVVIGYTCTDYEGTVRPDGVEVIDARFFKPGELPEKTDPFIQRKVRENARHIAALLEAR</sequence>
<dbReference type="Pfam" id="PF00293">
    <property type="entry name" value="NUDIX"/>
    <property type="match status" value="1"/>
</dbReference>
<accession>A0A9X2MSY1</accession>
<evidence type="ECO:0000313" key="6">
    <source>
        <dbReference type="Proteomes" id="UP001141950"/>
    </source>
</evidence>
<evidence type="ECO:0000259" key="4">
    <source>
        <dbReference type="PROSITE" id="PS51462"/>
    </source>
</evidence>
<feature type="domain" description="Nudix hydrolase" evidence="4">
    <location>
        <begin position="9"/>
        <end position="146"/>
    </location>
</feature>
<evidence type="ECO:0000256" key="3">
    <source>
        <dbReference type="RuleBase" id="RU003476"/>
    </source>
</evidence>
<dbReference type="PANTHER" id="PTHR43046">
    <property type="entry name" value="GDP-MANNOSE MANNOSYL HYDROLASE"/>
    <property type="match status" value="1"/>
</dbReference>
<dbReference type="InterPro" id="IPR000086">
    <property type="entry name" value="NUDIX_hydrolase_dom"/>
</dbReference>
<proteinExistence type="inferred from homology"/>
<evidence type="ECO:0000256" key="2">
    <source>
        <dbReference type="ARBA" id="ARBA00022801"/>
    </source>
</evidence>
<organism evidence="5 6">
    <name type="scientific">Paenibacillus soyae</name>
    <dbReference type="NCBI Taxonomy" id="2969249"/>
    <lineage>
        <taxon>Bacteria</taxon>
        <taxon>Bacillati</taxon>
        <taxon>Bacillota</taxon>
        <taxon>Bacilli</taxon>
        <taxon>Bacillales</taxon>
        <taxon>Paenibacillaceae</taxon>
        <taxon>Paenibacillus</taxon>
    </lineage>
</organism>
<dbReference type="PRINTS" id="PR00502">
    <property type="entry name" value="NUDIXFAMILY"/>
</dbReference>
<dbReference type="PROSITE" id="PS00893">
    <property type="entry name" value="NUDIX_BOX"/>
    <property type="match status" value="1"/>
</dbReference>
<dbReference type="InterPro" id="IPR020084">
    <property type="entry name" value="NUDIX_hydrolase_CS"/>
</dbReference>
<comment type="similarity">
    <text evidence="3">Belongs to the Nudix hydrolase family.</text>
</comment>
<dbReference type="RefSeq" id="WP_257448784.1">
    <property type="nucleotide sequence ID" value="NZ_JANIPJ010000013.1"/>
</dbReference>
<dbReference type="PROSITE" id="PS51462">
    <property type="entry name" value="NUDIX"/>
    <property type="match status" value="1"/>
</dbReference>
<dbReference type="InterPro" id="IPR020476">
    <property type="entry name" value="Nudix_hydrolase"/>
</dbReference>
<protein>
    <submittedName>
        <fullName evidence="5">NUDIX domain-containing protein</fullName>
    </submittedName>
</protein>
<dbReference type="GO" id="GO:0016787">
    <property type="term" value="F:hydrolase activity"/>
    <property type="evidence" value="ECO:0007669"/>
    <property type="project" value="UniProtKB-KW"/>
</dbReference>
<dbReference type="PANTHER" id="PTHR43046:SF2">
    <property type="entry name" value="8-OXO-DGTP DIPHOSPHATASE-RELATED"/>
    <property type="match status" value="1"/>
</dbReference>
<dbReference type="Gene3D" id="3.90.79.10">
    <property type="entry name" value="Nucleoside Triphosphate Pyrophosphohydrolase"/>
    <property type="match status" value="1"/>
</dbReference>